<dbReference type="AlphaFoldDB" id="A0A418WQQ7"/>
<organism evidence="2 3">
    <name type="scientific">Sphingomonas cavernae</name>
    <dbReference type="NCBI Taxonomy" id="2320861"/>
    <lineage>
        <taxon>Bacteria</taxon>
        <taxon>Pseudomonadati</taxon>
        <taxon>Pseudomonadota</taxon>
        <taxon>Alphaproteobacteria</taxon>
        <taxon>Sphingomonadales</taxon>
        <taxon>Sphingomonadaceae</taxon>
        <taxon>Sphingomonas</taxon>
    </lineage>
</organism>
<dbReference type="OrthoDB" id="7424408at2"/>
<evidence type="ECO:0000313" key="3">
    <source>
        <dbReference type="Proteomes" id="UP000286100"/>
    </source>
</evidence>
<keyword evidence="1" id="KW-0732">Signal</keyword>
<comment type="caution">
    <text evidence="2">The sequence shown here is derived from an EMBL/GenBank/DDBJ whole genome shotgun (WGS) entry which is preliminary data.</text>
</comment>
<reference evidence="2 3" key="1">
    <citation type="submission" date="2018-09" db="EMBL/GenBank/DDBJ databases">
        <authorList>
            <person name="Zhu H."/>
        </authorList>
    </citation>
    <scope>NUCLEOTIDE SEQUENCE [LARGE SCALE GENOMIC DNA]</scope>
    <source>
        <strain evidence="2 3">K2R01-6</strain>
    </source>
</reference>
<dbReference type="Proteomes" id="UP000286100">
    <property type="component" value="Unassembled WGS sequence"/>
</dbReference>
<sequence>MYRLILAPILFLLLNLASPAAAQVVVTFYSHDLDDHFPHAFFTLKGTTIEGGEVVDTNYGFTAKTIGPAILFGSVPGRIDIAKPGYVAHSTAHFSLTLTDEQYRAILGVVEKWRNAAGDSYDMNRSNCVHFTGEAAQAIGLNVTFPKKLMKKPRSYLDEVQRLNPQLVDLRVVERKKQEASRATTR</sequence>
<feature type="signal peptide" evidence="1">
    <location>
        <begin position="1"/>
        <end position="22"/>
    </location>
</feature>
<proteinExistence type="predicted"/>
<gene>
    <name evidence="2" type="ORF">D3876_04240</name>
</gene>
<dbReference type="InterPro" id="IPR042266">
    <property type="entry name" value="PPPDE_sf"/>
</dbReference>
<evidence type="ECO:0000313" key="2">
    <source>
        <dbReference type="EMBL" id="RJF93536.1"/>
    </source>
</evidence>
<evidence type="ECO:0008006" key="4">
    <source>
        <dbReference type="Google" id="ProtNLM"/>
    </source>
</evidence>
<feature type="chain" id="PRO_5019380669" description="LRAT domain-containing protein" evidence="1">
    <location>
        <begin position="23"/>
        <end position="186"/>
    </location>
</feature>
<accession>A0A418WQQ7</accession>
<evidence type="ECO:0000256" key="1">
    <source>
        <dbReference type="SAM" id="SignalP"/>
    </source>
</evidence>
<dbReference type="EMBL" id="QYUM01000002">
    <property type="protein sequence ID" value="RJF93536.1"/>
    <property type="molecule type" value="Genomic_DNA"/>
</dbReference>
<keyword evidence="3" id="KW-1185">Reference proteome</keyword>
<protein>
    <recommendedName>
        <fullName evidence="4">LRAT domain-containing protein</fullName>
    </recommendedName>
</protein>
<dbReference type="RefSeq" id="WP_119759826.1">
    <property type="nucleotide sequence ID" value="NZ_QYUM01000002.1"/>
</dbReference>
<name>A0A418WQQ7_9SPHN</name>
<dbReference type="Gene3D" id="3.90.1720.30">
    <property type="entry name" value="PPPDE domains"/>
    <property type="match status" value="1"/>
</dbReference>